<dbReference type="AlphaFoldDB" id="A0A833STC7"/>
<evidence type="ECO:0000313" key="2">
    <source>
        <dbReference type="EMBL" id="KAF4140027.1"/>
    </source>
</evidence>
<accession>A0A833STC7</accession>
<organism evidence="1 3">
    <name type="scientific">Phytophthora infestans</name>
    <name type="common">Potato late blight agent</name>
    <name type="synonym">Botrytis infestans</name>
    <dbReference type="NCBI Taxonomy" id="4787"/>
    <lineage>
        <taxon>Eukaryota</taxon>
        <taxon>Sar</taxon>
        <taxon>Stramenopiles</taxon>
        <taxon>Oomycota</taxon>
        <taxon>Peronosporomycetes</taxon>
        <taxon>Peronosporales</taxon>
        <taxon>Peronosporaceae</taxon>
        <taxon>Phytophthora</taxon>
    </lineage>
</organism>
<evidence type="ECO:0000313" key="3">
    <source>
        <dbReference type="Proteomes" id="UP000602510"/>
    </source>
</evidence>
<dbReference type="EMBL" id="WSZM01000043">
    <property type="protein sequence ID" value="KAF4045601.1"/>
    <property type="molecule type" value="Genomic_DNA"/>
</dbReference>
<sequence>MTSVCLPARNVQFLRQTACSAGYVELSLECTSRSVSLTEQRRLAPLFAQRLVAGNMTSISCLVPERYKSPVYYSERVTWSETRWANGVVALCEESVSACQFDIVKSLVQGGQFKMKLCGYLSTDAKPSISPEIVE</sequence>
<proteinExistence type="predicted"/>
<evidence type="ECO:0000313" key="1">
    <source>
        <dbReference type="EMBL" id="KAF4045601.1"/>
    </source>
</evidence>
<dbReference type="EMBL" id="JAACNO010001519">
    <property type="protein sequence ID" value="KAF4140027.1"/>
    <property type="molecule type" value="Genomic_DNA"/>
</dbReference>
<name>A0A833STC7_PHYIN</name>
<dbReference type="Proteomes" id="UP000704712">
    <property type="component" value="Unassembled WGS sequence"/>
</dbReference>
<comment type="caution">
    <text evidence="1">The sequence shown here is derived from an EMBL/GenBank/DDBJ whole genome shotgun (WGS) entry which is preliminary data.</text>
</comment>
<protein>
    <submittedName>
        <fullName evidence="1">Uncharacterized protein</fullName>
    </submittedName>
</protein>
<gene>
    <name evidence="1" type="ORF">GN244_ATG02051</name>
    <name evidence="2" type="ORF">GN958_ATG10777</name>
</gene>
<dbReference type="Proteomes" id="UP000602510">
    <property type="component" value="Unassembled WGS sequence"/>
</dbReference>
<reference evidence="1" key="1">
    <citation type="submission" date="2020-04" db="EMBL/GenBank/DDBJ databases">
        <title>Hybrid Assembly of Korean Phytophthora infestans isolates.</title>
        <authorList>
            <person name="Prokchorchik M."/>
            <person name="Lee Y."/>
            <person name="Seo J."/>
            <person name="Cho J.-H."/>
            <person name="Park Y.-E."/>
            <person name="Jang D.-C."/>
            <person name="Im J.-S."/>
            <person name="Choi J.-G."/>
            <person name="Park H.-J."/>
            <person name="Lee G.-B."/>
            <person name="Lee Y.-G."/>
            <person name="Hong S.-Y."/>
            <person name="Cho K."/>
            <person name="Sohn K.H."/>
        </authorList>
    </citation>
    <scope>NUCLEOTIDE SEQUENCE</scope>
    <source>
        <strain evidence="1">KR_1_A1</strain>
        <strain evidence="2">KR_2_A2</strain>
    </source>
</reference>
<keyword evidence="3" id="KW-1185">Reference proteome</keyword>